<feature type="compositionally biased region" description="Low complexity" evidence="1">
    <location>
        <begin position="10"/>
        <end position="19"/>
    </location>
</feature>
<proteinExistence type="predicted"/>
<dbReference type="EMBL" id="JASBNA010000096">
    <property type="protein sequence ID" value="KAK7677073.1"/>
    <property type="molecule type" value="Genomic_DNA"/>
</dbReference>
<protein>
    <submittedName>
        <fullName evidence="2">Uncharacterized protein</fullName>
    </submittedName>
</protein>
<sequence length="89" mass="9455">MLKFRENARSSSSTFSSHSAGNHKRGYFDLGVASTATAVKRTPPSKPPIPRSEPAFRYNSFPPTNGSSPSVPRQRASGGVSVTNSEVSS</sequence>
<feature type="compositionally biased region" description="Polar residues" evidence="1">
    <location>
        <begin position="80"/>
        <end position="89"/>
    </location>
</feature>
<comment type="caution">
    <text evidence="2">The sequence shown here is derived from an EMBL/GenBank/DDBJ whole genome shotgun (WGS) entry which is preliminary data.</text>
</comment>
<accession>A0AAW0FHK5</accession>
<gene>
    <name evidence="2" type="ORF">QCA50_019971</name>
</gene>
<evidence type="ECO:0000256" key="1">
    <source>
        <dbReference type="SAM" id="MobiDB-lite"/>
    </source>
</evidence>
<organism evidence="2 3">
    <name type="scientific">Cerrena zonata</name>
    <dbReference type="NCBI Taxonomy" id="2478898"/>
    <lineage>
        <taxon>Eukaryota</taxon>
        <taxon>Fungi</taxon>
        <taxon>Dikarya</taxon>
        <taxon>Basidiomycota</taxon>
        <taxon>Agaricomycotina</taxon>
        <taxon>Agaricomycetes</taxon>
        <taxon>Polyporales</taxon>
        <taxon>Cerrenaceae</taxon>
        <taxon>Cerrena</taxon>
    </lineage>
</organism>
<keyword evidence="3" id="KW-1185">Reference proteome</keyword>
<name>A0AAW0FHK5_9APHY</name>
<feature type="region of interest" description="Disordered" evidence="1">
    <location>
        <begin position="1"/>
        <end position="89"/>
    </location>
</feature>
<evidence type="ECO:0000313" key="3">
    <source>
        <dbReference type="Proteomes" id="UP001385951"/>
    </source>
</evidence>
<feature type="compositionally biased region" description="Polar residues" evidence="1">
    <location>
        <begin position="61"/>
        <end position="71"/>
    </location>
</feature>
<evidence type="ECO:0000313" key="2">
    <source>
        <dbReference type="EMBL" id="KAK7677073.1"/>
    </source>
</evidence>
<dbReference type="Proteomes" id="UP001385951">
    <property type="component" value="Unassembled WGS sequence"/>
</dbReference>
<dbReference type="AlphaFoldDB" id="A0AAW0FHK5"/>
<reference evidence="2 3" key="1">
    <citation type="submission" date="2022-09" db="EMBL/GenBank/DDBJ databases">
        <authorList>
            <person name="Palmer J.M."/>
        </authorList>
    </citation>
    <scope>NUCLEOTIDE SEQUENCE [LARGE SCALE GENOMIC DNA]</scope>
    <source>
        <strain evidence="2 3">DSM 7382</strain>
    </source>
</reference>